<dbReference type="STRING" id="685588.A0A067U004"/>
<keyword evidence="2" id="KW-0274">FAD</keyword>
<dbReference type="Pfam" id="PF01494">
    <property type="entry name" value="FAD_binding_3"/>
    <property type="match status" value="1"/>
</dbReference>
<dbReference type="InterPro" id="IPR051104">
    <property type="entry name" value="FAD_monoxygenase"/>
</dbReference>
<dbReference type="HOGENOM" id="CLU_009665_6_3_1"/>
<dbReference type="SUPFAM" id="SSF54373">
    <property type="entry name" value="FAD-linked reductases, C-terminal domain"/>
    <property type="match status" value="1"/>
</dbReference>
<dbReference type="GO" id="GO:0044550">
    <property type="term" value="P:secondary metabolite biosynthetic process"/>
    <property type="evidence" value="ECO:0007669"/>
    <property type="project" value="TreeGrafter"/>
</dbReference>
<reference evidence="6" key="1">
    <citation type="journal article" date="2014" name="Proc. Natl. Acad. Sci. U.S.A.">
        <title>Extensive sampling of basidiomycete genomes demonstrates inadequacy of the white-rot/brown-rot paradigm for wood decay fungi.</title>
        <authorList>
            <person name="Riley R."/>
            <person name="Salamov A.A."/>
            <person name="Brown D.W."/>
            <person name="Nagy L.G."/>
            <person name="Floudas D."/>
            <person name="Held B.W."/>
            <person name="Levasseur A."/>
            <person name="Lombard V."/>
            <person name="Morin E."/>
            <person name="Otillar R."/>
            <person name="Lindquist E.A."/>
            <person name="Sun H."/>
            <person name="LaButti K.M."/>
            <person name="Schmutz J."/>
            <person name="Jabbour D."/>
            <person name="Luo H."/>
            <person name="Baker S.E."/>
            <person name="Pisabarro A.G."/>
            <person name="Walton J.D."/>
            <person name="Blanchette R.A."/>
            <person name="Henrissat B."/>
            <person name="Martin F."/>
            <person name="Cullen D."/>
            <person name="Hibbett D.S."/>
            <person name="Grigoriev I.V."/>
        </authorList>
    </citation>
    <scope>NUCLEOTIDE SEQUENCE [LARGE SCALE GENOMIC DNA]</scope>
    <source>
        <strain evidence="6">CBS 339.88</strain>
    </source>
</reference>
<dbReference type="SUPFAM" id="SSF51905">
    <property type="entry name" value="FAD/NAD(P)-binding domain"/>
    <property type="match status" value="1"/>
</dbReference>
<sequence length="424" mass="46245">MSTAPKDFSVAIVGGGLCGLACAVGLVRAGIEVAVFESAPKFDEIGAGVGLGPNALRALEGLGLLDAVLKKADQPKPSQRLFKFVSGTGNHDEIFDYIESCAEHGNEGLGIYRPAFLDAMAPMLDPSVTHFNKRCIAVERGISDRPLIRFSDGTTHEADLVIGADGIKSTTRNAVIGGGENRLGWSGTYAYRGLVPIETLKAAGMQAEVESRPYNWVGLDKHIITFPIKNDTVLNIVAFRSKDNSAALFPERPHPWVEATPEAELLESFQGWGTDALTMLKHMKNPSRWSIHTLYPPLTTYVNGRVVLVGDSAHGMLPHLGAGAGQGLEDVYTLCRLLAHPETKKTNLDAALAIYNELRPARANMVLKRSMRMGKISESYGQNKYDIQDMQQHIKGMWEPVWYHDLEAQVTTALKGFGKVKSKY</sequence>
<name>A0A067U004_GALM3</name>
<dbReference type="Proteomes" id="UP000027222">
    <property type="component" value="Unassembled WGS sequence"/>
</dbReference>
<dbReference type="PRINTS" id="PR00420">
    <property type="entry name" value="RNGMNOXGNASE"/>
</dbReference>
<dbReference type="PANTHER" id="PTHR46720">
    <property type="entry name" value="HYDROXYLASE, PUTATIVE (AFU_ORTHOLOGUE AFUA_3G01460)-RELATED"/>
    <property type="match status" value="1"/>
</dbReference>
<gene>
    <name evidence="5" type="ORF">GALMADRAFT_373240</name>
</gene>
<evidence type="ECO:0000256" key="1">
    <source>
        <dbReference type="ARBA" id="ARBA00022630"/>
    </source>
</evidence>
<evidence type="ECO:0000259" key="4">
    <source>
        <dbReference type="Pfam" id="PF01494"/>
    </source>
</evidence>
<dbReference type="AlphaFoldDB" id="A0A067U004"/>
<dbReference type="GO" id="GO:0016491">
    <property type="term" value="F:oxidoreductase activity"/>
    <property type="evidence" value="ECO:0007669"/>
    <property type="project" value="UniProtKB-KW"/>
</dbReference>
<evidence type="ECO:0000256" key="2">
    <source>
        <dbReference type="ARBA" id="ARBA00022827"/>
    </source>
</evidence>
<proteinExistence type="predicted"/>
<evidence type="ECO:0000313" key="6">
    <source>
        <dbReference type="Proteomes" id="UP000027222"/>
    </source>
</evidence>
<organism evidence="5 6">
    <name type="scientific">Galerina marginata (strain CBS 339.88)</name>
    <dbReference type="NCBI Taxonomy" id="685588"/>
    <lineage>
        <taxon>Eukaryota</taxon>
        <taxon>Fungi</taxon>
        <taxon>Dikarya</taxon>
        <taxon>Basidiomycota</taxon>
        <taxon>Agaricomycotina</taxon>
        <taxon>Agaricomycetes</taxon>
        <taxon>Agaricomycetidae</taxon>
        <taxon>Agaricales</taxon>
        <taxon>Agaricineae</taxon>
        <taxon>Strophariaceae</taxon>
        <taxon>Galerina</taxon>
    </lineage>
</organism>
<dbReference type="EMBL" id="KL142367">
    <property type="protein sequence ID" value="KDR85599.1"/>
    <property type="molecule type" value="Genomic_DNA"/>
</dbReference>
<dbReference type="InterPro" id="IPR002938">
    <property type="entry name" value="FAD-bd"/>
</dbReference>
<keyword evidence="6" id="KW-1185">Reference proteome</keyword>
<accession>A0A067U004</accession>
<keyword evidence="1" id="KW-0285">Flavoprotein</keyword>
<dbReference type="OrthoDB" id="417877at2759"/>
<keyword evidence="3" id="KW-0560">Oxidoreductase</keyword>
<evidence type="ECO:0000313" key="5">
    <source>
        <dbReference type="EMBL" id="KDR85599.1"/>
    </source>
</evidence>
<protein>
    <recommendedName>
        <fullName evidence="4">FAD-binding domain-containing protein</fullName>
    </recommendedName>
</protein>
<dbReference type="GO" id="GO:0071949">
    <property type="term" value="F:FAD binding"/>
    <property type="evidence" value="ECO:0007669"/>
    <property type="project" value="InterPro"/>
</dbReference>
<dbReference type="PANTHER" id="PTHR46720:SF3">
    <property type="entry name" value="FAD-BINDING DOMAIN-CONTAINING PROTEIN-RELATED"/>
    <property type="match status" value="1"/>
</dbReference>
<evidence type="ECO:0000256" key="3">
    <source>
        <dbReference type="ARBA" id="ARBA00023002"/>
    </source>
</evidence>
<feature type="domain" description="FAD-binding" evidence="4">
    <location>
        <begin position="8"/>
        <end position="369"/>
    </location>
</feature>
<dbReference type="Gene3D" id="3.50.50.60">
    <property type="entry name" value="FAD/NAD(P)-binding domain"/>
    <property type="match status" value="1"/>
</dbReference>
<dbReference type="InterPro" id="IPR036188">
    <property type="entry name" value="FAD/NAD-bd_sf"/>
</dbReference>